<organism evidence="2 3">
    <name type="scientific">Toxoplasma gondii ARI</name>
    <dbReference type="NCBI Taxonomy" id="1074872"/>
    <lineage>
        <taxon>Eukaryota</taxon>
        <taxon>Sar</taxon>
        <taxon>Alveolata</taxon>
        <taxon>Apicomplexa</taxon>
        <taxon>Conoidasida</taxon>
        <taxon>Coccidia</taxon>
        <taxon>Eucoccidiorida</taxon>
        <taxon>Eimeriorina</taxon>
        <taxon>Sarcocystidae</taxon>
        <taxon>Toxoplasma</taxon>
    </lineage>
</organism>
<keyword evidence="2" id="KW-0648">Protein biosynthesis</keyword>
<name>A0A139XQA0_TOXGO</name>
<dbReference type="Proteomes" id="UP000074247">
    <property type="component" value="Unassembled WGS sequence"/>
</dbReference>
<dbReference type="OrthoDB" id="333198at2759"/>
<dbReference type="Gene3D" id="1.10.20.10">
    <property type="entry name" value="Histone, subunit A"/>
    <property type="match status" value="1"/>
</dbReference>
<dbReference type="GO" id="GO:0046982">
    <property type="term" value="F:protein heterodimerization activity"/>
    <property type="evidence" value="ECO:0007669"/>
    <property type="project" value="InterPro"/>
</dbReference>
<evidence type="ECO:0000313" key="3">
    <source>
        <dbReference type="Proteomes" id="UP000074247"/>
    </source>
</evidence>
<feature type="compositionally biased region" description="Basic and acidic residues" evidence="1">
    <location>
        <begin position="345"/>
        <end position="359"/>
    </location>
</feature>
<dbReference type="AlphaFoldDB" id="A0A139XQA0"/>
<dbReference type="EMBL" id="AGQS02005334">
    <property type="protein sequence ID" value="KYF40969.1"/>
    <property type="molecule type" value="Genomic_DNA"/>
</dbReference>
<sequence length="574" mass="59600">MSESACIVDCPEVCPLVPAHTPSFAPASLSANRQEVSVEEVFSEIHAELVAEALKDLDPDAELDSSAATLVGDLLDAFVVDTGIQAARICRFRRGKTLTREDLDFCLSRNFAVPSTSDLPVSSVVSSTVSSVVSSSVSSNVSSSVSRDTGGWRPLAVASPLSSFAWGRQRRQEGDASESLKALVSRQQETHTRLFHQILQEQKEGISGGLSRGEGGRKIRIRTLVSQKGSAQKGVSWAPGDREEKKRVRGGDCTEAGEDSDGRSSASPQGGEGETAETGVSAKKSCVASDGRPDAAAASVSTDLRPSGEEQTEARGGQAAFVASADGGGETPVSGDRAAAVGCGESREGIREKERDRQRWNASSCASLQKAYFGNAPGPQDGQQMNLNRHTGGTGPSASAALAPAALAPAALAPALPPSLSQSPASLHAFAESSAQPSNPKPLGFVADVSPVCAQGGDSTPHSSGVPVSHGVASLPLHARDLPRPAAEGLVNLPVDYSQPYPSLPSSLPPFASPYFPAGLAYPPVAQGPSVTPHDSHFFASGSFLASPLAPFRHPRRQQGYEGEELAGREALKL</sequence>
<gene>
    <name evidence="2" type="ORF">TGARI_244160</name>
</gene>
<dbReference type="VEuPathDB" id="ToxoDB:TGARI_244160"/>
<evidence type="ECO:0000313" key="2">
    <source>
        <dbReference type="EMBL" id="KYF40969.1"/>
    </source>
</evidence>
<protein>
    <submittedName>
        <fullName evidence="2">Transcription initiation factor TFIID complex subunit TAF12</fullName>
    </submittedName>
</protein>
<feature type="compositionally biased region" description="Polar residues" evidence="1">
    <location>
        <begin position="381"/>
        <end position="391"/>
    </location>
</feature>
<accession>A0A139XQA0</accession>
<dbReference type="SUPFAM" id="SSF47113">
    <property type="entry name" value="Histone-fold"/>
    <property type="match status" value="1"/>
</dbReference>
<comment type="caution">
    <text evidence="2">The sequence shown here is derived from an EMBL/GenBank/DDBJ whole genome shotgun (WGS) entry which is preliminary data.</text>
</comment>
<keyword evidence="2" id="KW-0396">Initiation factor</keyword>
<feature type="region of interest" description="Disordered" evidence="1">
    <location>
        <begin position="419"/>
        <end position="442"/>
    </location>
</feature>
<feature type="region of interest" description="Disordered" evidence="1">
    <location>
        <begin position="226"/>
        <end position="400"/>
    </location>
</feature>
<evidence type="ECO:0000256" key="1">
    <source>
        <dbReference type="SAM" id="MobiDB-lite"/>
    </source>
</evidence>
<dbReference type="CDD" id="cd22921">
    <property type="entry name" value="HFD_CENP-X"/>
    <property type="match status" value="1"/>
</dbReference>
<dbReference type="GO" id="GO:0003743">
    <property type="term" value="F:translation initiation factor activity"/>
    <property type="evidence" value="ECO:0007669"/>
    <property type="project" value="UniProtKB-KW"/>
</dbReference>
<feature type="compositionally biased region" description="Basic and acidic residues" evidence="1">
    <location>
        <begin position="240"/>
        <end position="252"/>
    </location>
</feature>
<reference evidence="2 3" key="1">
    <citation type="journal article" date="2016" name="Nat. Commun.">
        <title>Local admixture of amplified and diversified secreted pathogenesis determinants shapes mosaic Toxoplasma gondii genomes.</title>
        <authorList>
            <person name="Lorenzi H."/>
            <person name="Khan A."/>
            <person name="Behnke M.S."/>
            <person name="Namasivayam S."/>
            <person name="Swapna L.S."/>
            <person name="Hadjithomas M."/>
            <person name="Karamycheva S."/>
            <person name="Pinney D."/>
            <person name="Brunk B.P."/>
            <person name="Ajioka J.W."/>
            <person name="Ajzenberg D."/>
            <person name="Boothroyd J.C."/>
            <person name="Boyle J.P."/>
            <person name="Darde M.L."/>
            <person name="Diaz-Miranda M.A."/>
            <person name="Dubey J.P."/>
            <person name="Fritz H.M."/>
            <person name="Gennari S.M."/>
            <person name="Gregory B.D."/>
            <person name="Kim K."/>
            <person name="Saeij J.P."/>
            <person name="Su C."/>
            <person name="White M.W."/>
            <person name="Zhu X.Q."/>
            <person name="Howe D.K."/>
            <person name="Rosenthal B.M."/>
            <person name="Grigg M.E."/>
            <person name="Parkinson J."/>
            <person name="Liu L."/>
            <person name="Kissinger J.C."/>
            <person name="Roos D.S."/>
            <person name="Sibley L.D."/>
        </authorList>
    </citation>
    <scope>NUCLEOTIDE SEQUENCE [LARGE SCALE GENOMIC DNA]</scope>
    <source>
        <strain evidence="2 3">ARI</strain>
    </source>
</reference>
<dbReference type="InterPro" id="IPR009072">
    <property type="entry name" value="Histone-fold"/>
</dbReference>
<proteinExistence type="predicted"/>